<keyword evidence="3" id="KW-1185">Reference proteome</keyword>
<feature type="transmembrane region" description="Helical" evidence="1">
    <location>
        <begin position="146"/>
        <end position="165"/>
    </location>
</feature>
<accession>A0A9W7G6H8</accession>
<keyword evidence="1" id="KW-0812">Transmembrane</keyword>
<dbReference type="EMBL" id="BRYA01000896">
    <property type="protein sequence ID" value="GMI35127.1"/>
    <property type="molecule type" value="Genomic_DNA"/>
</dbReference>
<evidence type="ECO:0000313" key="2">
    <source>
        <dbReference type="EMBL" id="GMI35127.1"/>
    </source>
</evidence>
<dbReference type="AlphaFoldDB" id="A0A9W7G6H8"/>
<evidence type="ECO:0000313" key="3">
    <source>
        <dbReference type="Proteomes" id="UP001165065"/>
    </source>
</evidence>
<feature type="transmembrane region" description="Helical" evidence="1">
    <location>
        <begin position="186"/>
        <end position="204"/>
    </location>
</feature>
<keyword evidence="1" id="KW-1133">Transmembrane helix</keyword>
<comment type="caution">
    <text evidence="2">The sequence shown here is derived from an EMBL/GenBank/DDBJ whole genome shotgun (WGS) entry which is preliminary data.</text>
</comment>
<name>A0A9W7G6H8_9STRA</name>
<reference evidence="3" key="1">
    <citation type="journal article" date="2023" name="Commun. Biol.">
        <title>Genome analysis of Parmales, the sister group of diatoms, reveals the evolutionary specialization of diatoms from phago-mixotrophs to photoautotrophs.</title>
        <authorList>
            <person name="Ban H."/>
            <person name="Sato S."/>
            <person name="Yoshikawa S."/>
            <person name="Yamada K."/>
            <person name="Nakamura Y."/>
            <person name="Ichinomiya M."/>
            <person name="Sato N."/>
            <person name="Blanc-Mathieu R."/>
            <person name="Endo H."/>
            <person name="Kuwata A."/>
            <person name="Ogata H."/>
        </authorList>
    </citation>
    <scope>NUCLEOTIDE SEQUENCE [LARGE SCALE GENOMIC DNA]</scope>
</reference>
<proteinExistence type="predicted"/>
<organism evidence="2 3">
    <name type="scientific">Triparma columacea</name>
    <dbReference type="NCBI Taxonomy" id="722753"/>
    <lineage>
        <taxon>Eukaryota</taxon>
        <taxon>Sar</taxon>
        <taxon>Stramenopiles</taxon>
        <taxon>Ochrophyta</taxon>
        <taxon>Bolidophyceae</taxon>
        <taxon>Parmales</taxon>
        <taxon>Triparmaceae</taxon>
        <taxon>Triparma</taxon>
    </lineage>
</organism>
<protein>
    <submittedName>
        <fullName evidence="2">Uncharacterized protein</fullName>
    </submittedName>
</protein>
<dbReference type="Proteomes" id="UP001165065">
    <property type="component" value="Unassembled WGS sequence"/>
</dbReference>
<dbReference type="OrthoDB" id="10611458at2759"/>
<gene>
    <name evidence="2" type="ORF">TrCOL_g13115</name>
</gene>
<keyword evidence="1" id="KW-0472">Membrane</keyword>
<evidence type="ECO:0000256" key="1">
    <source>
        <dbReference type="SAM" id="Phobius"/>
    </source>
</evidence>
<sequence>MTSNSRENQGSPGKAEPLSKLLCQTADSWGLSNGGKTPHADPGAYVVDDLRSKGLDLKGKMPSDFMKEGGGIVIAKNDRRGEKTVKLTRTKQGVFGGMSNGGGNKRELRDHEQHFVDRVFCYISKGYGGGTEASFVYPCIMVAFCWRLVLGRGTAVVFGIIYFAACLAKGTGFSAKIGPGLKGDELVVASTVISNYVFGFSLLLKCGLGLVQSTLLTPALEAFVLRVAWREAHTRVKKYMEEKEEKKDE</sequence>